<protein>
    <submittedName>
        <fullName evidence="2">Uncharacterized protein</fullName>
    </submittedName>
</protein>
<keyword evidence="1" id="KW-1133">Transmembrane helix</keyword>
<reference evidence="3" key="1">
    <citation type="submission" date="2019-03" db="EMBL/GenBank/DDBJ databases">
        <title>Weissella sp. 26KH-42 Genome sequencing.</title>
        <authorList>
            <person name="Heo J."/>
            <person name="Kim S.-J."/>
            <person name="Kim J.-S."/>
            <person name="Hong S.-B."/>
            <person name="Kwon S.-W."/>
        </authorList>
    </citation>
    <scope>NUCLEOTIDE SEQUENCE [LARGE SCALE GENOMIC DNA]</scope>
    <source>
        <strain evidence="3">26KH-42</strain>
    </source>
</reference>
<keyword evidence="1" id="KW-0812">Transmembrane</keyword>
<dbReference type="EMBL" id="CP037940">
    <property type="protein sequence ID" value="QBO37404.1"/>
    <property type="molecule type" value="Genomic_DNA"/>
</dbReference>
<keyword evidence="1" id="KW-0472">Membrane</keyword>
<dbReference type="Proteomes" id="UP000292886">
    <property type="component" value="Chromosome"/>
</dbReference>
<dbReference type="KEGG" id="wei:EQG49_13455"/>
<dbReference type="AlphaFoldDB" id="A0A4P6YX22"/>
<evidence type="ECO:0000313" key="3">
    <source>
        <dbReference type="Proteomes" id="UP000292886"/>
    </source>
</evidence>
<accession>A0A4P6YX22</accession>
<sequence length="66" mass="7470">MKKYRRLILVLILAIVFVVNKEYFFGSFLYAGKLGAFLTSTIGSFIVMLAFTGLGVLSYPKKDKRD</sequence>
<keyword evidence="3" id="KW-1185">Reference proteome</keyword>
<proteinExistence type="predicted"/>
<name>A0A4P6YX22_9LACO</name>
<organism evidence="2 3">
    <name type="scientific">Periweissella cryptocerci</name>
    <dbReference type="NCBI Taxonomy" id="2506420"/>
    <lineage>
        <taxon>Bacteria</taxon>
        <taxon>Bacillati</taxon>
        <taxon>Bacillota</taxon>
        <taxon>Bacilli</taxon>
        <taxon>Lactobacillales</taxon>
        <taxon>Lactobacillaceae</taxon>
        <taxon>Periweissella</taxon>
    </lineage>
</organism>
<gene>
    <name evidence="2" type="ORF">EQG49_13455</name>
</gene>
<dbReference type="RefSeq" id="WP_133364481.1">
    <property type="nucleotide sequence ID" value="NZ_CP037940.1"/>
</dbReference>
<feature type="transmembrane region" description="Helical" evidence="1">
    <location>
        <begin position="37"/>
        <end position="59"/>
    </location>
</feature>
<evidence type="ECO:0000256" key="1">
    <source>
        <dbReference type="SAM" id="Phobius"/>
    </source>
</evidence>
<evidence type="ECO:0000313" key="2">
    <source>
        <dbReference type="EMBL" id="QBO37404.1"/>
    </source>
</evidence>